<accession>A0A377GIZ5</accession>
<dbReference type="Proteomes" id="UP000254374">
    <property type="component" value="Unassembled WGS sequence"/>
</dbReference>
<reference evidence="1 3" key="1">
    <citation type="submission" date="2017-01" db="EMBL/GenBank/DDBJ databases">
        <authorList>
            <person name="Varghese N."/>
            <person name="Submissions S."/>
        </authorList>
    </citation>
    <scope>NUCLEOTIDE SEQUENCE [LARGE SCALE GENOMIC DNA]</scope>
    <source>
        <strain evidence="1 3">ATCC 33342</strain>
    </source>
</reference>
<keyword evidence="3" id="KW-1185">Reference proteome</keyword>
<dbReference type="STRING" id="464.Lgor_3267"/>
<name>A0A377GIZ5_9GAMM</name>
<dbReference type="EMBL" id="FTNL01000004">
    <property type="protein sequence ID" value="SIQ93167.1"/>
    <property type="molecule type" value="Genomic_DNA"/>
</dbReference>
<organism evidence="2 4">
    <name type="scientific">Fluoribacter gormanii</name>
    <dbReference type="NCBI Taxonomy" id="464"/>
    <lineage>
        <taxon>Bacteria</taxon>
        <taxon>Pseudomonadati</taxon>
        <taxon>Pseudomonadota</taxon>
        <taxon>Gammaproteobacteria</taxon>
        <taxon>Legionellales</taxon>
        <taxon>Legionellaceae</taxon>
        <taxon>Fluoribacter</taxon>
    </lineage>
</organism>
<gene>
    <name evidence="2" type="ORF">NCTC11401_01568</name>
    <name evidence="1" type="ORF">SAMN05421777_104148</name>
</gene>
<protein>
    <submittedName>
        <fullName evidence="2">Uncharacterized protein</fullName>
    </submittedName>
</protein>
<dbReference type="EMBL" id="UGGV01000001">
    <property type="protein sequence ID" value="STO24751.1"/>
    <property type="molecule type" value="Genomic_DNA"/>
</dbReference>
<evidence type="ECO:0000313" key="4">
    <source>
        <dbReference type="Proteomes" id="UP000254374"/>
    </source>
</evidence>
<reference evidence="2 4" key="2">
    <citation type="submission" date="2018-06" db="EMBL/GenBank/DDBJ databases">
        <authorList>
            <consortium name="Pathogen Informatics"/>
            <person name="Doyle S."/>
        </authorList>
    </citation>
    <scope>NUCLEOTIDE SEQUENCE [LARGE SCALE GENOMIC DNA]</scope>
    <source>
        <strain evidence="2 4">NCTC11401</strain>
    </source>
</reference>
<proteinExistence type="predicted"/>
<evidence type="ECO:0000313" key="2">
    <source>
        <dbReference type="EMBL" id="STO24751.1"/>
    </source>
</evidence>
<sequence>MSRVPILFSNLPNEILEIICSSLNVKEERNLGLLFQNVEHLRKKNMMTQLTQVLNSSEAAMFHHLLRCIIENEKTGLAILQNEHCKNILITQKPKSLPHWILSIGECQPHLLEFIMEDEDYRNSLTKVETDYLITNYEKLLSPGLSAKINEELTHKKDFHFEEVLFDEDEEKEINPFGPLP</sequence>
<evidence type="ECO:0000313" key="3">
    <source>
        <dbReference type="Proteomes" id="UP000186808"/>
    </source>
</evidence>
<dbReference type="Proteomes" id="UP000186808">
    <property type="component" value="Unassembled WGS sequence"/>
</dbReference>
<evidence type="ECO:0000313" key="1">
    <source>
        <dbReference type="EMBL" id="SIQ93167.1"/>
    </source>
</evidence>
<dbReference type="RefSeq" id="WP_058469572.1">
    <property type="nucleotide sequence ID" value="NZ_CAAAIX010000003.1"/>
</dbReference>
<dbReference type="AlphaFoldDB" id="A0A377GIZ5"/>
<dbReference type="OrthoDB" id="5637520at2"/>